<evidence type="ECO:0008006" key="4">
    <source>
        <dbReference type="Google" id="ProtNLM"/>
    </source>
</evidence>
<evidence type="ECO:0000256" key="1">
    <source>
        <dbReference type="SAM" id="Coils"/>
    </source>
</evidence>
<organism evidence="2 3">
    <name type="scientific">Candidatus Wolfebacteria bacterium GWA1_42_9</name>
    <dbReference type="NCBI Taxonomy" id="1802553"/>
    <lineage>
        <taxon>Bacteria</taxon>
        <taxon>Candidatus Wolfeibacteriota</taxon>
    </lineage>
</organism>
<reference evidence="2 3" key="1">
    <citation type="journal article" date="2016" name="Nat. Commun.">
        <title>Thousands of microbial genomes shed light on interconnected biogeochemical processes in an aquifer system.</title>
        <authorList>
            <person name="Anantharaman K."/>
            <person name="Brown C.T."/>
            <person name="Hug L.A."/>
            <person name="Sharon I."/>
            <person name="Castelle C.J."/>
            <person name="Probst A.J."/>
            <person name="Thomas B.C."/>
            <person name="Singh A."/>
            <person name="Wilkins M.J."/>
            <person name="Karaoz U."/>
            <person name="Brodie E.L."/>
            <person name="Williams K.H."/>
            <person name="Hubbard S.S."/>
            <person name="Banfield J.F."/>
        </authorList>
    </citation>
    <scope>NUCLEOTIDE SEQUENCE [LARGE SCALE GENOMIC DNA]</scope>
</reference>
<name>A0A1F8DNF3_9BACT</name>
<dbReference type="Proteomes" id="UP000178303">
    <property type="component" value="Unassembled WGS sequence"/>
</dbReference>
<dbReference type="PROSITE" id="PS51257">
    <property type="entry name" value="PROKAR_LIPOPROTEIN"/>
    <property type="match status" value="1"/>
</dbReference>
<dbReference type="AlphaFoldDB" id="A0A1F8DNF3"/>
<proteinExistence type="predicted"/>
<accession>A0A1F8DNF3</accession>
<dbReference type="EMBL" id="MGIN01000021">
    <property type="protein sequence ID" value="OGM89509.1"/>
    <property type="molecule type" value="Genomic_DNA"/>
</dbReference>
<protein>
    <recommendedName>
        <fullName evidence="4">Lipoprotein</fullName>
    </recommendedName>
</protein>
<keyword evidence="1" id="KW-0175">Coiled coil</keyword>
<sequence>MLKVIFLMPVMLSGCVSLSKYQNLQNTYNTIRSKYENDKSKYEHRLERLERSVAAKNNTIEKLQSIKLKLSEKENMEPPEIRYTLKKICVLFEEDISSIKNKNKSEHACYDIMVQASDSEER</sequence>
<comment type="caution">
    <text evidence="2">The sequence shown here is derived from an EMBL/GenBank/DDBJ whole genome shotgun (WGS) entry which is preliminary data.</text>
</comment>
<gene>
    <name evidence="2" type="ORF">A2108_00895</name>
</gene>
<evidence type="ECO:0000313" key="3">
    <source>
        <dbReference type="Proteomes" id="UP000178303"/>
    </source>
</evidence>
<feature type="coiled-coil region" evidence="1">
    <location>
        <begin position="32"/>
        <end position="66"/>
    </location>
</feature>
<evidence type="ECO:0000313" key="2">
    <source>
        <dbReference type="EMBL" id="OGM89509.1"/>
    </source>
</evidence>